<gene>
    <name evidence="7" type="primary">mdoD_2</name>
    <name evidence="7" type="ORF">NCTC4837_01947</name>
</gene>
<dbReference type="GO" id="GO:0030288">
    <property type="term" value="C:outer membrane-bounded periplasmic space"/>
    <property type="evidence" value="ECO:0007669"/>
    <property type="project" value="TreeGrafter"/>
</dbReference>
<dbReference type="InterPro" id="IPR014718">
    <property type="entry name" value="GH-type_carb-bd"/>
</dbReference>
<organism evidence="7 8">
    <name type="scientific">Shigella dysenteriae</name>
    <dbReference type="NCBI Taxonomy" id="622"/>
    <lineage>
        <taxon>Bacteria</taxon>
        <taxon>Pseudomonadati</taxon>
        <taxon>Pseudomonadota</taxon>
        <taxon>Gammaproteobacteria</taxon>
        <taxon>Enterobacterales</taxon>
        <taxon>Enterobacteriaceae</taxon>
        <taxon>Shigella</taxon>
    </lineage>
</organism>
<comment type="similarity">
    <text evidence="3">Belongs to the OpgD/OpgG family.</text>
</comment>
<comment type="pathway">
    <text evidence="2">Glycan metabolism; osmoregulated periplasmic glucan (OPG) biosynthesis.</text>
</comment>
<dbReference type="InterPro" id="IPR013783">
    <property type="entry name" value="Ig-like_fold"/>
</dbReference>
<dbReference type="FunFam" id="2.60.40.10:FF:000379">
    <property type="entry name" value="Glucans biosynthesis protein D"/>
    <property type="match status" value="1"/>
</dbReference>
<keyword evidence="5" id="KW-0574">Periplasm</keyword>
<dbReference type="Gene3D" id="2.70.98.10">
    <property type="match status" value="1"/>
</dbReference>
<feature type="domain" description="Glucan biosynthesis periplasmic MdoG C-terminal" evidence="6">
    <location>
        <begin position="2"/>
        <end position="171"/>
    </location>
</feature>
<dbReference type="Proteomes" id="UP000251082">
    <property type="component" value="Unassembled WGS sequence"/>
</dbReference>
<dbReference type="GO" id="GO:0051274">
    <property type="term" value="P:beta-glucan biosynthetic process"/>
    <property type="evidence" value="ECO:0007669"/>
    <property type="project" value="TreeGrafter"/>
</dbReference>
<keyword evidence="4" id="KW-0732">Signal</keyword>
<evidence type="ECO:0000256" key="3">
    <source>
        <dbReference type="ARBA" id="ARBA00009284"/>
    </source>
</evidence>
<evidence type="ECO:0000259" key="6">
    <source>
        <dbReference type="Pfam" id="PF04349"/>
    </source>
</evidence>
<evidence type="ECO:0000313" key="8">
    <source>
        <dbReference type="Proteomes" id="UP000251082"/>
    </source>
</evidence>
<dbReference type="AlphaFoldDB" id="A0A2X2IDI0"/>
<evidence type="ECO:0000256" key="1">
    <source>
        <dbReference type="ARBA" id="ARBA00004418"/>
    </source>
</evidence>
<proteinExistence type="inferred from homology"/>
<dbReference type="GO" id="GO:0030246">
    <property type="term" value="F:carbohydrate binding"/>
    <property type="evidence" value="ECO:0007669"/>
    <property type="project" value="InterPro"/>
</dbReference>
<dbReference type="SUPFAM" id="SSF81296">
    <property type="entry name" value="E set domains"/>
    <property type="match status" value="1"/>
</dbReference>
<dbReference type="InterPro" id="IPR007444">
    <property type="entry name" value="Glucan_biosyn_MdoG_C"/>
</dbReference>
<evidence type="ECO:0000256" key="4">
    <source>
        <dbReference type="ARBA" id="ARBA00022729"/>
    </source>
</evidence>
<protein>
    <submittedName>
        <fullName evidence="7">Glucan biosynthesis protein D</fullName>
    </submittedName>
</protein>
<evidence type="ECO:0000313" key="7">
    <source>
        <dbReference type="EMBL" id="SPZ77233.1"/>
    </source>
</evidence>
<reference evidence="7 8" key="1">
    <citation type="submission" date="2018-06" db="EMBL/GenBank/DDBJ databases">
        <authorList>
            <consortium name="Pathogen Informatics"/>
            <person name="Doyle S."/>
        </authorList>
    </citation>
    <scope>NUCLEOTIDE SEQUENCE [LARGE SCALE GENOMIC DNA]</scope>
    <source>
        <strain evidence="7 8">NCTC4837</strain>
    </source>
</reference>
<name>A0A2X2IDI0_SHIDY</name>
<dbReference type="PANTHER" id="PTHR30504">
    <property type="entry name" value="GLUCANS BIOSYNTHESIS PROTEIN"/>
    <property type="match status" value="1"/>
</dbReference>
<dbReference type="InterPro" id="IPR014756">
    <property type="entry name" value="Ig_E-set"/>
</dbReference>
<accession>A0A2X2IDI0</accession>
<sequence length="188" mass="21437">MEPRNKWGKGTIGLMEIPTTGETLDNIVCFWQPEKAVKAGDEFAFQYRLYWSAQPPVHCPLARVMATRTGMGGFPEGWAPGEHYPEKWARRFAVDFVGGDLKAAAPKGIEPVITLSSGEAKQIEILYIEPIDGYRIQFDWYPTSDSTDPVDMRMYLRCQGDAISETWLYQYFPPAPDKRQYVDDRVMS</sequence>
<dbReference type="Gene3D" id="2.60.40.10">
    <property type="entry name" value="Immunoglobulins"/>
    <property type="match status" value="1"/>
</dbReference>
<dbReference type="InterPro" id="IPR011013">
    <property type="entry name" value="Gal_mutarotase_sf_dom"/>
</dbReference>
<dbReference type="PANTHER" id="PTHR30504:SF3">
    <property type="entry name" value="GLUCANS BIOSYNTHESIS PROTEIN D"/>
    <property type="match status" value="1"/>
</dbReference>
<evidence type="ECO:0000256" key="2">
    <source>
        <dbReference type="ARBA" id="ARBA00005001"/>
    </source>
</evidence>
<dbReference type="InterPro" id="IPR014438">
    <property type="entry name" value="Glucan_biosyn_MdoG/MdoD"/>
</dbReference>
<dbReference type="SUPFAM" id="SSF74650">
    <property type="entry name" value="Galactose mutarotase-like"/>
    <property type="match status" value="1"/>
</dbReference>
<evidence type="ECO:0000256" key="5">
    <source>
        <dbReference type="ARBA" id="ARBA00022764"/>
    </source>
</evidence>
<comment type="subcellular location">
    <subcellularLocation>
        <location evidence="1">Periplasm</location>
    </subcellularLocation>
</comment>
<dbReference type="GO" id="GO:0003824">
    <property type="term" value="F:catalytic activity"/>
    <property type="evidence" value="ECO:0007669"/>
    <property type="project" value="InterPro"/>
</dbReference>
<dbReference type="EMBL" id="UAUQ01000004">
    <property type="protein sequence ID" value="SPZ77233.1"/>
    <property type="molecule type" value="Genomic_DNA"/>
</dbReference>
<dbReference type="Pfam" id="PF04349">
    <property type="entry name" value="MdoG"/>
    <property type="match status" value="1"/>
</dbReference>
<dbReference type="UniPathway" id="UPA00637"/>